<evidence type="ECO:0000313" key="3">
    <source>
        <dbReference type="EMBL" id="QSS63947.1"/>
    </source>
</evidence>
<evidence type="ECO:0000313" key="4">
    <source>
        <dbReference type="Proteomes" id="UP000663671"/>
    </source>
</evidence>
<feature type="region of interest" description="Disordered" evidence="1">
    <location>
        <begin position="89"/>
        <end position="115"/>
    </location>
</feature>
<dbReference type="VEuPathDB" id="FungiDB:I7I51_01008"/>
<feature type="signal peptide" evidence="2">
    <location>
        <begin position="1"/>
        <end position="19"/>
    </location>
</feature>
<dbReference type="AlphaFoldDB" id="A0A8A1MIL2"/>
<dbReference type="Proteomes" id="UP000663671">
    <property type="component" value="Chromosome 1"/>
</dbReference>
<keyword evidence="2" id="KW-0732">Signal</keyword>
<evidence type="ECO:0000256" key="1">
    <source>
        <dbReference type="SAM" id="MobiDB-lite"/>
    </source>
</evidence>
<sequence>MRPSWSIIRVIIAFTTCAADSLVVATHTCPRPMCSWCMAPEEVHAVGIGFDLSASYGTAVIRYHNGSSVNVAKIDASMEYRSLMEQLSENGRQRALPPSRSDSVWDEPGHLGDSSQRRLQATLPDLDISALSSLISQLKTETERLLGHSIHSVAISSPGYLQLSEAEIAQAIEHLGLKNIASEYDLALTSSEYTGYSFGIFTIPTTVDPCEQTPRQQTEPETVLHLDYTEAALSGSTSSSTPQDTIPRRRTDGVFADWNLGLSKRPRFIEEDAYWDLLWRRIRTEAEKSEGKLTGVIMTGDAIFSGSRFLEIALDALRGLAEPSAIPQAPDHTPDLVFAAARGAAEFAKRTQERPRDCVESERCRSLRG</sequence>
<proteinExistence type="predicted"/>
<evidence type="ECO:0000256" key="2">
    <source>
        <dbReference type="SAM" id="SignalP"/>
    </source>
</evidence>
<reference evidence="3" key="1">
    <citation type="submission" date="2021-01" db="EMBL/GenBank/DDBJ databases">
        <title>Chromosome-level genome assembly of a human fungal pathogen reveals clustering of transcriptionally co-regulated genes.</title>
        <authorList>
            <person name="Voorhies M."/>
            <person name="Cohen S."/>
            <person name="Shea T.P."/>
            <person name="Petrus S."/>
            <person name="Munoz J.F."/>
            <person name="Poplawski S."/>
            <person name="Goldman W.E."/>
            <person name="Michael T."/>
            <person name="Cuomo C.A."/>
            <person name="Sil A."/>
            <person name="Beyhan S."/>
        </authorList>
    </citation>
    <scope>NUCLEOTIDE SEQUENCE</scope>
    <source>
        <strain evidence="3">WU24</strain>
    </source>
</reference>
<dbReference type="EMBL" id="CP069114">
    <property type="protein sequence ID" value="QSS63947.1"/>
    <property type="molecule type" value="Genomic_DNA"/>
</dbReference>
<name>A0A8A1MIL2_AJECA</name>
<dbReference type="OrthoDB" id="3643156at2759"/>
<feature type="chain" id="PRO_5034900311" evidence="2">
    <location>
        <begin position="20"/>
        <end position="369"/>
    </location>
</feature>
<gene>
    <name evidence="3" type="ORF">I7I51_01008</name>
</gene>
<accession>A0A8A1MIL2</accession>
<protein>
    <submittedName>
        <fullName evidence="3">Uncharacterized protein</fullName>
    </submittedName>
</protein>
<organism evidence="3 4">
    <name type="scientific">Ajellomyces capsulatus</name>
    <name type="common">Darling's disease fungus</name>
    <name type="synonym">Histoplasma capsulatum</name>
    <dbReference type="NCBI Taxonomy" id="5037"/>
    <lineage>
        <taxon>Eukaryota</taxon>
        <taxon>Fungi</taxon>
        <taxon>Dikarya</taxon>
        <taxon>Ascomycota</taxon>
        <taxon>Pezizomycotina</taxon>
        <taxon>Eurotiomycetes</taxon>
        <taxon>Eurotiomycetidae</taxon>
        <taxon>Onygenales</taxon>
        <taxon>Ajellomycetaceae</taxon>
        <taxon>Histoplasma</taxon>
    </lineage>
</organism>